<feature type="compositionally biased region" description="Low complexity" evidence="1">
    <location>
        <begin position="581"/>
        <end position="592"/>
    </location>
</feature>
<feature type="region of interest" description="Disordered" evidence="1">
    <location>
        <begin position="1"/>
        <end position="68"/>
    </location>
</feature>
<feature type="compositionally biased region" description="Basic and acidic residues" evidence="1">
    <location>
        <begin position="745"/>
        <end position="760"/>
    </location>
</feature>
<keyword evidence="2" id="KW-0812">Transmembrane</keyword>
<gene>
    <name evidence="3" type="ORF">Cvel_13592</name>
</gene>
<feature type="compositionally biased region" description="Low complexity" evidence="1">
    <location>
        <begin position="515"/>
        <end position="536"/>
    </location>
</feature>
<keyword evidence="2" id="KW-0472">Membrane</keyword>
<reference evidence="3" key="1">
    <citation type="submission" date="2014-11" db="EMBL/GenBank/DDBJ databases">
        <authorList>
            <person name="Otto D Thomas"/>
            <person name="Naeem Raeece"/>
        </authorList>
    </citation>
    <scope>NUCLEOTIDE SEQUENCE</scope>
</reference>
<evidence type="ECO:0000313" key="3">
    <source>
        <dbReference type="EMBL" id="CEM55498.1"/>
    </source>
</evidence>
<feature type="compositionally biased region" description="Basic and acidic residues" evidence="1">
    <location>
        <begin position="880"/>
        <end position="893"/>
    </location>
</feature>
<feature type="compositionally biased region" description="Basic and acidic residues" evidence="1">
    <location>
        <begin position="219"/>
        <end position="233"/>
    </location>
</feature>
<dbReference type="EMBL" id="CDMZ01005882">
    <property type="protein sequence ID" value="CEM55498.1"/>
    <property type="molecule type" value="Genomic_DNA"/>
</dbReference>
<accession>A0A0G4IE03</accession>
<dbReference type="AlphaFoldDB" id="A0A0G4IE03"/>
<organism evidence="3">
    <name type="scientific">Chromera velia CCMP2878</name>
    <dbReference type="NCBI Taxonomy" id="1169474"/>
    <lineage>
        <taxon>Eukaryota</taxon>
        <taxon>Sar</taxon>
        <taxon>Alveolata</taxon>
        <taxon>Colpodellida</taxon>
        <taxon>Chromeraceae</taxon>
        <taxon>Chromera</taxon>
    </lineage>
</organism>
<proteinExistence type="predicted"/>
<dbReference type="VEuPathDB" id="CryptoDB:Cvel_13592"/>
<feature type="compositionally biased region" description="Low complexity" evidence="1">
    <location>
        <begin position="182"/>
        <end position="201"/>
    </location>
</feature>
<feature type="compositionally biased region" description="Basic and acidic residues" evidence="1">
    <location>
        <begin position="345"/>
        <end position="366"/>
    </location>
</feature>
<feature type="compositionally biased region" description="Gly residues" evidence="1">
    <location>
        <begin position="492"/>
        <end position="502"/>
    </location>
</feature>
<sequence>MALGDNAQLNAGRLVGAPSSILSRERLEQETGVSTGEGGGDSGMQTVPDASPCTAPQEGDLQCPLADASIGSPLTAVPKSLFHSFGPSSELHEFGLPPLRPFEFDAPRGSAAEEEEPPTASLSSVFLPPGHPHSQYHPSDGIFPSEAGNMERDEVQVAETGCWGVLASMAAESRSHRPSVADSSEGTSLDSDGDSSSSLSSRRMRGGEGLRGGGVKGVSRREREWERERERGGHCSSSAFASLKGRNRRQTRLDSPTKKNERERFDEDGDESRCSPLSLARTTAPSSSADSGGAGARRDRERDYPATGPSSRQRRAGSRGPLRLDGHRRRRRGGKNGNSEQTQVRSEKAVTERDEAPLTTAAREESSSSIQARRRIVMPMKRSTFYSLAAIAAVGALFAYWRWSRDWRRRRGKRGLGRGGTFGWSSGMMRAMGGVAIVVLWRLLQWRRGAAVRLAEVLETSEIDWRQQFAIVWHSSLPVEMSAHMNMPPQGPSGGRGGGRGVRGNARPAERFATPPASSGFMPGSASSFSSSSSSPIVQNGNTRKELERTLRKGSSIVVQPPVRPSPPAGFFQPPGNGPCSSLPRSSSSTSDSIVAMWPSAGGGRGKGEAWGSGAPRIFIPHEWEALKAAARSGVPLVPCLVFMPSSSAVENQNSRGSTWSLQNLASRVLGESPLLPVLGAVVRGEDRRKPRVCVGRPVHPSASLKVFGWGSSPSMEDADEVRVDEGGLESLFFSSSSSSAGLPAHERRKDEGRGRTVEDAEAEREFLERYLISLQEVWDRWAAGSLAPEEASRGLSVLIGLPPPSRHCLSVSVDALNRSVTYRHPDGEVRVSRCRSDIGCGCPSFSPVRGGVRGTREVFASSSSPSGDAMSSPSRHRIREGEGETQAEKRMDPPPSFESLNREAVSLVRSTSGVSSGVCSSSCPSQSDEDLSIDRRSEGVAKSRPATAPASPGGSAGCVRQGGGEDPFQLCALREKGDPLPDRGRGEEDWICSAADISVGGRGSLSRL</sequence>
<feature type="region of interest" description="Disordered" evidence="1">
    <location>
        <begin position="171"/>
        <end position="370"/>
    </location>
</feature>
<feature type="region of interest" description="Disordered" evidence="1">
    <location>
        <begin position="857"/>
        <end position="899"/>
    </location>
</feature>
<feature type="compositionally biased region" description="Low complexity" evidence="1">
    <location>
        <begin position="861"/>
        <end position="874"/>
    </location>
</feature>
<feature type="compositionally biased region" description="Basic and acidic residues" evidence="1">
    <location>
        <begin position="251"/>
        <end position="265"/>
    </location>
</feature>
<feature type="transmembrane region" description="Helical" evidence="2">
    <location>
        <begin position="422"/>
        <end position="444"/>
    </location>
</feature>
<feature type="region of interest" description="Disordered" evidence="1">
    <location>
        <begin position="914"/>
        <end position="963"/>
    </location>
</feature>
<feature type="region of interest" description="Disordered" evidence="1">
    <location>
        <begin position="102"/>
        <end position="156"/>
    </location>
</feature>
<feature type="region of interest" description="Disordered" evidence="1">
    <location>
        <begin position="488"/>
        <end position="592"/>
    </location>
</feature>
<feature type="compositionally biased region" description="Gly residues" evidence="1">
    <location>
        <begin position="207"/>
        <end position="216"/>
    </location>
</feature>
<feature type="transmembrane region" description="Helical" evidence="2">
    <location>
        <begin position="383"/>
        <end position="401"/>
    </location>
</feature>
<feature type="compositionally biased region" description="Low complexity" evidence="1">
    <location>
        <begin position="944"/>
        <end position="954"/>
    </location>
</feature>
<keyword evidence="2" id="KW-1133">Transmembrane helix</keyword>
<feature type="region of interest" description="Disordered" evidence="1">
    <location>
        <begin position="735"/>
        <end position="760"/>
    </location>
</feature>
<feature type="compositionally biased region" description="Low complexity" evidence="1">
    <location>
        <begin position="914"/>
        <end position="927"/>
    </location>
</feature>
<name>A0A0G4IE03_9ALVE</name>
<feature type="compositionally biased region" description="Basic and acidic residues" evidence="1">
    <location>
        <begin position="933"/>
        <end position="942"/>
    </location>
</feature>
<evidence type="ECO:0000256" key="1">
    <source>
        <dbReference type="SAM" id="MobiDB-lite"/>
    </source>
</evidence>
<evidence type="ECO:0000256" key="2">
    <source>
        <dbReference type="SAM" id="Phobius"/>
    </source>
</evidence>
<protein>
    <submittedName>
        <fullName evidence="3">Uncharacterized protein</fullName>
    </submittedName>
</protein>